<dbReference type="Gene3D" id="3.30.200.20">
    <property type="entry name" value="Phosphorylase Kinase, domain 1"/>
    <property type="match status" value="1"/>
</dbReference>
<comment type="similarity">
    <text evidence="1 2">Belongs to the fructosamine kinase family.</text>
</comment>
<dbReference type="GO" id="GO:0016301">
    <property type="term" value="F:kinase activity"/>
    <property type="evidence" value="ECO:0007669"/>
    <property type="project" value="UniProtKB-UniRule"/>
</dbReference>
<reference evidence="3 4" key="1">
    <citation type="submission" date="2018-03" db="EMBL/GenBank/DDBJ databases">
        <title>Phenotypic and genomic properties of Cyclonatronum proteinivorum gen. nov., sp. nov., a haloalkaliphilic bacteroidete from soda lakes possessing Na+-translocating rhodopsin.</title>
        <authorList>
            <person name="Toshchakov S.V."/>
            <person name="Korzhenkov A."/>
            <person name="Samarov N.I."/>
            <person name="Kublanov I.V."/>
            <person name="Muntyan M.S."/>
            <person name="Sorokin D.Y."/>
        </authorList>
    </citation>
    <scope>NUCLEOTIDE SEQUENCE [LARGE SCALE GENOMIC DNA]</scope>
    <source>
        <strain evidence="3 4">Omega</strain>
    </source>
</reference>
<evidence type="ECO:0000313" key="4">
    <source>
        <dbReference type="Proteomes" id="UP000254808"/>
    </source>
</evidence>
<dbReference type="Pfam" id="PF03881">
    <property type="entry name" value="Fructosamin_kin"/>
    <property type="match status" value="1"/>
</dbReference>
<dbReference type="InterPro" id="IPR011009">
    <property type="entry name" value="Kinase-like_dom_sf"/>
</dbReference>
<dbReference type="PANTHER" id="PTHR12149:SF8">
    <property type="entry name" value="PROTEIN-RIBULOSAMINE 3-KINASE"/>
    <property type="match status" value="1"/>
</dbReference>
<dbReference type="KEGG" id="cprv:CYPRO_3079"/>
<dbReference type="RefSeq" id="WP_114985420.1">
    <property type="nucleotide sequence ID" value="NZ_CP027806.1"/>
</dbReference>
<name>A0A345UPB2_9BACT</name>
<dbReference type="AlphaFoldDB" id="A0A345UPB2"/>
<dbReference type="PANTHER" id="PTHR12149">
    <property type="entry name" value="FRUCTOSAMINE 3 KINASE-RELATED PROTEIN"/>
    <property type="match status" value="1"/>
</dbReference>
<keyword evidence="2 3" id="KW-0418">Kinase</keyword>
<dbReference type="PIRSF" id="PIRSF006221">
    <property type="entry name" value="Ketosamine-3-kinase"/>
    <property type="match status" value="1"/>
</dbReference>
<protein>
    <submittedName>
        <fullName evidence="3">Fructosamine-3-kinase</fullName>
    </submittedName>
</protein>
<organism evidence="3 4">
    <name type="scientific">Cyclonatronum proteinivorum</name>
    <dbReference type="NCBI Taxonomy" id="1457365"/>
    <lineage>
        <taxon>Bacteria</taxon>
        <taxon>Pseudomonadati</taxon>
        <taxon>Balneolota</taxon>
        <taxon>Balneolia</taxon>
        <taxon>Balneolales</taxon>
        <taxon>Cyclonatronaceae</taxon>
        <taxon>Cyclonatronum</taxon>
    </lineage>
</organism>
<sequence>MLPADLIKALQAHTGLKPQGERMLGGGSINQVALILLGSEKQRAVLKWNSAALAPMFEAESRGLQLLRANAGSLIIPEVLGTGLTDARSWLLLSWHEAGRSTNAAMERLGAGLAAMHRCTAPTFGLDHDNYIGRLPQRNQPAAAWPEFFMGQRILPQLEQAVSSGLLARSWLSKTDTLAKQVEALFPDEPPALLHGDLWGGNYLISTRGEPVLIDPAVHYGHRETELAFTRLFGGFSAAFYRAYYAHYPPAPGYESRTDLCNLYPLLVHVNLFGSSYAAQAQAILKRYAA</sequence>
<keyword evidence="4" id="KW-1185">Reference proteome</keyword>
<dbReference type="Gene3D" id="3.90.1200.10">
    <property type="match status" value="1"/>
</dbReference>
<evidence type="ECO:0000256" key="1">
    <source>
        <dbReference type="ARBA" id="ARBA00009460"/>
    </source>
</evidence>
<gene>
    <name evidence="3" type="ORF">CYPRO_3079</name>
</gene>
<evidence type="ECO:0000313" key="3">
    <source>
        <dbReference type="EMBL" id="AXJ02314.1"/>
    </source>
</evidence>
<dbReference type="SUPFAM" id="SSF56112">
    <property type="entry name" value="Protein kinase-like (PK-like)"/>
    <property type="match status" value="1"/>
</dbReference>
<dbReference type="Proteomes" id="UP000254808">
    <property type="component" value="Chromosome"/>
</dbReference>
<accession>A0A345UPB2</accession>
<dbReference type="OrthoDB" id="5291879at2"/>
<proteinExistence type="inferred from homology"/>
<evidence type="ECO:0000256" key="2">
    <source>
        <dbReference type="PIRNR" id="PIRNR006221"/>
    </source>
</evidence>
<keyword evidence="2" id="KW-0808">Transferase</keyword>
<dbReference type="EMBL" id="CP027806">
    <property type="protein sequence ID" value="AXJ02314.1"/>
    <property type="molecule type" value="Genomic_DNA"/>
</dbReference>
<dbReference type="InterPro" id="IPR016477">
    <property type="entry name" value="Fructo-/Ketosamine-3-kinase"/>
</dbReference>